<organism evidence="1 2">
    <name type="scientific">Mordavella massiliensis</name>
    <dbReference type="NCBI Taxonomy" id="1871024"/>
    <lineage>
        <taxon>Bacteria</taxon>
        <taxon>Bacillati</taxon>
        <taxon>Bacillota</taxon>
        <taxon>Clostridia</taxon>
        <taxon>Eubacteriales</taxon>
        <taxon>Clostridiaceae</taxon>
        <taxon>Mordavella</taxon>
    </lineage>
</organism>
<accession>A0A938X114</accession>
<evidence type="ECO:0000313" key="1">
    <source>
        <dbReference type="EMBL" id="MBM6826078.1"/>
    </source>
</evidence>
<dbReference type="Proteomes" id="UP000713880">
    <property type="component" value="Unassembled WGS sequence"/>
</dbReference>
<keyword evidence="2" id="KW-1185">Reference proteome</keyword>
<dbReference type="RefSeq" id="WP_204908142.1">
    <property type="nucleotide sequence ID" value="NZ_JACJLV010000006.1"/>
</dbReference>
<sequence>MYEKCKARFKMMRVILKDGYLDEASYSCQVIRYQKEEECIYLLTETDLPAFSLDGIYECRIDTPDGTVACTGMILERYWNELGNVIKFRIQNGFYKNLVN</sequence>
<comment type="caution">
    <text evidence="1">The sequence shown here is derived from an EMBL/GenBank/DDBJ whole genome shotgun (WGS) entry which is preliminary data.</text>
</comment>
<evidence type="ECO:0000313" key="2">
    <source>
        <dbReference type="Proteomes" id="UP000713880"/>
    </source>
</evidence>
<name>A0A938X114_9CLOT</name>
<gene>
    <name evidence="1" type="ORF">H6A13_03015</name>
</gene>
<reference evidence="1" key="2">
    <citation type="journal article" date="2021" name="Sci. Rep.">
        <title>The distribution of antibiotic resistance genes in chicken gut microbiota commensals.</title>
        <authorList>
            <person name="Juricova H."/>
            <person name="Matiasovicova J."/>
            <person name="Kubasova T."/>
            <person name="Cejkova D."/>
            <person name="Rychlik I."/>
        </authorList>
    </citation>
    <scope>NUCLEOTIDE SEQUENCE</scope>
    <source>
        <strain evidence="1">An420c</strain>
    </source>
</reference>
<dbReference type="EMBL" id="JACJLV010000006">
    <property type="protein sequence ID" value="MBM6826078.1"/>
    <property type="molecule type" value="Genomic_DNA"/>
</dbReference>
<proteinExistence type="predicted"/>
<dbReference type="AlphaFoldDB" id="A0A938X114"/>
<reference evidence="1" key="1">
    <citation type="submission" date="2020-08" db="EMBL/GenBank/DDBJ databases">
        <authorList>
            <person name="Cejkova D."/>
            <person name="Kubasova T."/>
            <person name="Jahodarova E."/>
            <person name="Rychlik I."/>
        </authorList>
    </citation>
    <scope>NUCLEOTIDE SEQUENCE</scope>
    <source>
        <strain evidence="1">An420c</strain>
    </source>
</reference>
<protein>
    <submittedName>
        <fullName evidence="1">Uncharacterized protein</fullName>
    </submittedName>
</protein>